<keyword evidence="3" id="KW-1185">Reference proteome</keyword>
<keyword evidence="1" id="KW-0472">Membrane</keyword>
<dbReference type="InterPro" id="IPR019890">
    <property type="entry name" value="Bacteriocin/sonorensin"/>
</dbReference>
<dbReference type="Proteomes" id="UP000535491">
    <property type="component" value="Unassembled WGS sequence"/>
</dbReference>
<dbReference type="NCBIfam" id="TIGR03601">
    <property type="entry name" value="B_an_ocin"/>
    <property type="match status" value="1"/>
</dbReference>
<gene>
    <name evidence="2" type="ORF">H1191_13475</name>
</gene>
<evidence type="ECO:0000256" key="1">
    <source>
        <dbReference type="SAM" id="Phobius"/>
    </source>
</evidence>
<reference evidence="2 3" key="1">
    <citation type="submission" date="2020-07" db="EMBL/GenBank/DDBJ databases">
        <authorList>
            <person name="Feng H."/>
        </authorList>
    </citation>
    <scope>NUCLEOTIDE SEQUENCE [LARGE SCALE GENOMIC DNA]</scope>
    <source>
        <strain evidence="3">s-10</strain>
    </source>
</reference>
<dbReference type="RefSeq" id="WP_181752638.1">
    <property type="nucleotide sequence ID" value="NZ_JACEIQ010000014.1"/>
</dbReference>
<accession>A0A7W2A877</accession>
<name>A0A7W2A877_9BACL</name>
<feature type="transmembrane region" description="Helical" evidence="1">
    <location>
        <begin position="34"/>
        <end position="53"/>
    </location>
</feature>
<proteinExistence type="predicted"/>
<evidence type="ECO:0000313" key="2">
    <source>
        <dbReference type="EMBL" id="MBA4495316.1"/>
    </source>
</evidence>
<dbReference type="AlphaFoldDB" id="A0A7W2A877"/>
<keyword evidence="1" id="KW-1133">Transmembrane helix</keyword>
<protein>
    <submittedName>
        <fullName evidence="2">Heterocycloanthracin/sonorensin family bacteriocin</fullName>
    </submittedName>
</protein>
<evidence type="ECO:0000313" key="3">
    <source>
        <dbReference type="Proteomes" id="UP000535491"/>
    </source>
</evidence>
<keyword evidence="1" id="KW-0812">Transmembrane</keyword>
<dbReference type="EMBL" id="JACEIQ010000014">
    <property type="protein sequence ID" value="MBA4495316.1"/>
    <property type="molecule type" value="Genomic_DNA"/>
</dbReference>
<organism evidence="2 3">
    <name type="scientific">Paenactinomyces guangxiensis</name>
    <dbReference type="NCBI Taxonomy" id="1490290"/>
    <lineage>
        <taxon>Bacteria</taxon>
        <taxon>Bacillati</taxon>
        <taxon>Bacillota</taxon>
        <taxon>Bacilli</taxon>
        <taxon>Bacillales</taxon>
        <taxon>Thermoactinomycetaceae</taxon>
        <taxon>Paenactinomyces</taxon>
    </lineage>
</organism>
<sequence>MNQFKKELQNLEYDEYTAEKATPWESQGQYDANVSLCGGFGFLCFFGCGFGFFCSCRCGCGFRCACRCSCRSACACR</sequence>
<comment type="caution">
    <text evidence="2">The sequence shown here is derived from an EMBL/GenBank/DDBJ whole genome shotgun (WGS) entry which is preliminary data.</text>
</comment>